<accession>A0AAQ3S220</accession>
<dbReference type="AlphaFoldDB" id="A0AAQ3S220"/>
<sequence length="152" mass="17999">MSNSTPMEKDLTMTVQRSSYMPGCMMSPSCLPIHNEFQYSRIHYCSSPRKRVRRWKNILRKFMRESKTLCRSKPISFQYDPVSYSQNFDEGCHLDEPRPGLQDLLVNEVEYVLSTKKPPWYFSLGEKRRCSAIEFFSLDYEDRRMQILGCAI</sequence>
<protein>
    <submittedName>
        <fullName evidence="1">Uncharacterized protein</fullName>
    </submittedName>
</protein>
<evidence type="ECO:0000313" key="2">
    <source>
        <dbReference type="Proteomes" id="UP001374535"/>
    </source>
</evidence>
<gene>
    <name evidence="1" type="ORF">V8G54_017284</name>
</gene>
<evidence type="ECO:0000313" key="1">
    <source>
        <dbReference type="EMBL" id="WVZ12754.1"/>
    </source>
</evidence>
<dbReference type="EMBL" id="CP144696">
    <property type="protein sequence ID" value="WVZ12754.1"/>
    <property type="molecule type" value="Genomic_DNA"/>
</dbReference>
<name>A0AAQ3S220_VIGMU</name>
<dbReference type="Proteomes" id="UP001374535">
    <property type="component" value="Chromosome 5"/>
</dbReference>
<reference evidence="1 2" key="1">
    <citation type="journal article" date="2023" name="Life. Sci Alliance">
        <title>Evolutionary insights into 3D genome organization and epigenetic landscape of Vigna mungo.</title>
        <authorList>
            <person name="Junaid A."/>
            <person name="Singh B."/>
            <person name="Bhatia S."/>
        </authorList>
    </citation>
    <scope>NUCLEOTIDE SEQUENCE [LARGE SCALE GENOMIC DNA]</scope>
    <source>
        <strain evidence="1">Urdbean</strain>
    </source>
</reference>
<dbReference type="PANTHER" id="PTHR33168">
    <property type="entry name" value="STRESS INDUCED PROTEIN-RELATED"/>
    <property type="match status" value="1"/>
</dbReference>
<organism evidence="1 2">
    <name type="scientific">Vigna mungo</name>
    <name type="common">Black gram</name>
    <name type="synonym">Phaseolus mungo</name>
    <dbReference type="NCBI Taxonomy" id="3915"/>
    <lineage>
        <taxon>Eukaryota</taxon>
        <taxon>Viridiplantae</taxon>
        <taxon>Streptophyta</taxon>
        <taxon>Embryophyta</taxon>
        <taxon>Tracheophyta</taxon>
        <taxon>Spermatophyta</taxon>
        <taxon>Magnoliopsida</taxon>
        <taxon>eudicotyledons</taxon>
        <taxon>Gunneridae</taxon>
        <taxon>Pentapetalae</taxon>
        <taxon>rosids</taxon>
        <taxon>fabids</taxon>
        <taxon>Fabales</taxon>
        <taxon>Fabaceae</taxon>
        <taxon>Papilionoideae</taxon>
        <taxon>50 kb inversion clade</taxon>
        <taxon>NPAAA clade</taxon>
        <taxon>indigoferoid/millettioid clade</taxon>
        <taxon>Phaseoleae</taxon>
        <taxon>Vigna</taxon>
    </lineage>
</organism>
<keyword evidence="2" id="KW-1185">Reference proteome</keyword>
<proteinExistence type="predicted"/>